<proteinExistence type="predicted"/>
<comment type="caution">
    <text evidence="2">The sequence shown here is derived from an EMBL/GenBank/DDBJ whole genome shotgun (WGS) entry which is preliminary data.</text>
</comment>
<dbReference type="OrthoDB" id="7743843at2759"/>
<gene>
    <name evidence="2" type="ORF">PVAND_003933</name>
</gene>
<evidence type="ECO:0000313" key="2">
    <source>
        <dbReference type="EMBL" id="KAG5673932.1"/>
    </source>
</evidence>
<dbReference type="AlphaFoldDB" id="A0A9J6BVL6"/>
<dbReference type="Proteomes" id="UP001107558">
    <property type="component" value="Chromosome 3"/>
</dbReference>
<feature type="region of interest" description="Disordered" evidence="1">
    <location>
        <begin position="134"/>
        <end position="156"/>
    </location>
</feature>
<reference evidence="2" key="1">
    <citation type="submission" date="2021-03" db="EMBL/GenBank/DDBJ databases">
        <title>Chromosome level genome of the anhydrobiotic midge Polypedilum vanderplanki.</title>
        <authorList>
            <person name="Yoshida Y."/>
            <person name="Kikawada T."/>
            <person name="Gusev O."/>
        </authorList>
    </citation>
    <scope>NUCLEOTIDE SEQUENCE</scope>
    <source>
        <strain evidence="2">NIAS01</strain>
        <tissue evidence="2">Whole body or cell culture</tissue>
    </source>
</reference>
<dbReference type="EMBL" id="JADBJN010000003">
    <property type="protein sequence ID" value="KAG5673932.1"/>
    <property type="molecule type" value="Genomic_DNA"/>
</dbReference>
<accession>A0A9J6BVL6</accession>
<evidence type="ECO:0000256" key="1">
    <source>
        <dbReference type="SAM" id="MobiDB-lite"/>
    </source>
</evidence>
<evidence type="ECO:0000313" key="3">
    <source>
        <dbReference type="Proteomes" id="UP001107558"/>
    </source>
</evidence>
<name>A0A9J6BVL6_POLVA</name>
<protein>
    <submittedName>
        <fullName evidence="2">Uncharacterized protein</fullName>
    </submittedName>
</protein>
<organism evidence="2 3">
    <name type="scientific">Polypedilum vanderplanki</name>
    <name type="common">Sleeping chironomid midge</name>
    <dbReference type="NCBI Taxonomy" id="319348"/>
    <lineage>
        <taxon>Eukaryota</taxon>
        <taxon>Metazoa</taxon>
        <taxon>Ecdysozoa</taxon>
        <taxon>Arthropoda</taxon>
        <taxon>Hexapoda</taxon>
        <taxon>Insecta</taxon>
        <taxon>Pterygota</taxon>
        <taxon>Neoptera</taxon>
        <taxon>Endopterygota</taxon>
        <taxon>Diptera</taxon>
        <taxon>Nematocera</taxon>
        <taxon>Chironomoidea</taxon>
        <taxon>Chironomidae</taxon>
        <taxon>Chironominae</taxon>
        <taxon>Polypedilum</taxon>
        <taxon>Polypedilum</taxon>
    </lineage>
</organism>
<keyword evidence="3" id="KW-1185">Reference proteome</keyword>
<sequence length="476" mass="54519">MDFLRNILQIPSSVSVSMKIPKFKKLRQWSHDSIVNLSQLTARNAPGRQRQNSENPLPTTGITTISSAINEQKIDPKKDNFGLYALKCDRSQSLANARRGILLNLPTTSTKVKSNSFHLEERNHEVFQPCETLENDESNQRRLDEMNQQKPPPRKKKKVIAPSHINALHQKPKQQIYKAGQSTTIAMDAIEKNDSGLYKIVNATATANITYVEPKKKVAIVRPKVEKAIVVEMPKVKDYEWHKHQRRPSKSKVGARKLNEVSSDSKTSDVDIFKTNSSTNKQNIFDEFDELFEKNKREVEAFQTPELALKKLKELKTSSSSVSMVLVKKSGNEQPPSIKVRAVDNNKNLAARVKYVSTLLEEENYEIVDDKKQAEQNMKPKIVSEKMKDKQQSDDVNKKKIMYYNDENEMQEMIMKRVQTTKTSEKMSTMDVKDYGTERANLNENQTSVDYKHPTQLVSNISNSNSLRRTVFVFNL</sequence>
<feature type="compositionally biased region" description="Basic and acidic residues" evidence="1">
    <location>
        <begin position="138"/>
        <end position="147"/>
    </location>
</feature>